<sequence length="33" mass="3978">MGKTKRRLSRNTTEDLIFANKEDEEKVRARDLR</sequence>
<accession>A0A9I9DWB8</accession>
<dbReference type="Gramene" id="MELO3C024815.2.1">
    <property type="protein sequence ID" value="MELO3C024815.2.1"/>
    <property type="gene ID" value="MELO3C024815.2"/>
</dbReference>
<protein>
    <submittedName>
        <fullName evidence="1">Uncharacterized protein</fullName>
    </submittedName>
</protein>
<dbReference type="EnsemblPlants" id="MELO3C024815.2.1">
    <property type="protein sequence ID" value="MELO3C024815.2.1"/>
    <property type="gene ID" value="MELO3C024815.2"/>
</dbReference>
<proteinExistence type="predicted"/>
<dbReference type="AlphaFoldDB" id="A0A9I9DWB8"/>
<name>A0A9I9DWB8_CUCME</name>
<organism evidence="1">
    <name type="scientific">Cucumis melo</name>
    <name type="common">Muskmelon</name>
    <dbReference type="NCBI Taxonomy" id="3656"/>
    <lineage>
        <taxon>Eukaryota</taxon>
        <taxon>Viridiplantae</taxon>
        <taxon>Streptophyta</taxon>
        <taxon>Embryophyta</taxon>
        <taxon>Tracheophyta</taxon>
        <taxon>Spermatophyta</taxon>
        <taxon>Magnoliopsida</taxon>
        <taxon>eudicotyledons</taxon>
        <taxon>Gunneridae</taxon>
        <taxon>Pentapetalae</taxon>
        <taxon>rosids</taxon>
        <taxon>fabids</taxon>
        <taxon>Cucurbitales</taxon>
        <taxon>Cucurbitaceae</taxon>
        <taxon>Benincaseae</taxon>
        <taxon>Cucumis</taxon>
    </lineage>
</organism>
<evidence type="ECO:0000313" key="1">
    <source>
        <dbReference type="EnsemblPlants" id="MELO3C024815.2.1"/>
    </source>
</evidence>
<reference evidence="1" key="1">
    <citation type="submission" date="2023-03" db="UniProtKB">
        <authorList>
            <consortium name="EnsemblPlants"/>
        </authorList>
    </citation>
    <scope>IDENTIFICATION</scope>
</reference>